<dbReference type="Pfam" id="PF00072">
    <property type="entry name" value="Response_reg"/>
    <property type="match status" value="1"/>
</dbReference>
<gene>
    <name evidence="7" type="ORF">FHS27_002882</name>
</gene>
<protein>
    <submittedName>
        <fullName evidence="7">FixJ family two-component response regulator</fullName>
    </submittedName>
</protein>
<dbReference type="RefSeq" id="WP_184305464.1">
    <property type="nucleotide sequence ID" value="NZ_JACHXU010000009.1"/>
</dbReference>
<evidence type="ECO:0000313" key="8">
    <source>
        <dbReference type="Proteomes" id="UP000536179"/>
    </source>
</evidence>
<proteinExistence type="predicted"/>
<dbReference type="SUPFAM" id="SSF52172">
    <property type="entry name" value="CheY-like"/>
    <property type="match status" value="1"/>
</dbReference>
<evidence type="ECO:0000256" key="3">
    <source>
        <dbReference type="ARBA" id="ARBA00023163"/>
    </source>
</evidence>
<dbReference type="InterPro" id="IPR001789">
    <property type="entry name" value="Sig_transdc_resp-reg_receiver"/>
</dbReference>
<keyword evidence="2" id="KW-0238">DNA-binding</keyword>
<keyword evidence="3" id="KW-0804">Transcription</keyword>
<dbReference type="SMART" id="SM00421">
    <property type="entry name" value="HTH_LUXR"/>
    <property type="match status" value="1"/>
</dbReference>
<dbReference type="PROSITE" id="PS00622">
    <property type="entry name" value="HTH_LUXR_1"/>
    <property type="match status" value="1"/>
</dbReference>
<dbReference type="Pfam" id="PF00196">
    <property type="entry name" value="GerE"/>
    <property type="match status" value="1"/>
</dbReference>
<evidence type="ECO:0000313" key="7">
    <source>
        <dbReference type="EMBL" id="MBB3207063.1"/>
    </source>
</evidence>
<feature type="domain" description="Response regulatory" evidence="6">
    <location>
        <begin position="8"/>
        <end position="122"/>
    </location>
</feature>
<name>A0A7W5DYY6_9BACT</name>
<dbReference type="PROSITE" id="PS50043">
    <property type="entry name" value="HTH_LUXR_2"/>
    <property type="match status" value="1"/>
</dbReference>
<dbReference type="Proteomes" id="UP000536179">
    <property type="component" value="Unassembled WGS sequence"/>
</dbReference>
<keyword evidence="4" id="KW-0597">Phosphoprotein</keyword>
<dbReference type="PANTHER" id="PTHR44688:SF16">
    <property type="entry name" value="DNA-BINDING TRANSCRIPTIONAL ACTIVATOR DEVR_DOSR"/>
    <property type="match status" value="1"/>
</dbReference>
<dbReference type="CDD" id="cd06170">
    <property type="entry name" value="LuxR_C_like"/>
    <property type="match status" value="1"/>
</dbReference>
<dbReference type="SMART" id="SM00448">
    <property type="entry name" value="REC"/>
    <property type="match status" value="1"/>
</dbReference>
<sequence length="208" mass="23779">MNSQIQSIVYVVDDDDVVLRGVVRCLEQVGHHVISFRSAEDFLDQYQDDHVGCLVLDLCLTGMSGHRLQEELRERDIRIPILFMSGHASIQDATQSFRMGAVDFLEKPLDIECLKHRVAAAIEKDRNRRVKKRRLDEIGRLIDGLTDREKEIMRLVVDGMATKKIAYQLDISPKTVEVHRSNITKRMCVESVAQLVGMVTEYRLANDS</sequence>
<dbReference type="GO" id="GO:0000160">
    <property type="term" value="P:phosphorelay signal transduction system"/>
    <property type="evidence" value="ECO:0007669"/>
    <property type="project" value="InterPro"/>
</dbReference>
<dbReference type="InterPro" id="IPR036388">
    <property type="entry name" value="WH-like_DNA-bd_sf"/>
</dbReference>
<evidence type="ECO:0000256" key="4">
    <source>
        <dbReference type="PROSITE-ProRule" id="PRU00169"/>
    </source>
</evidence>
<dbReference type="Gene3D" id="3.40.50.2300">
    <property type="match status" value="1"/>
</dbReference>
<evidence type="ECO:0000256" key="2">
    <source>
        <dbReference type="ARBA" id="ARBA00023125"/>
    </source>
</evidence>
<feature type="domain" description="HTH luxR-type" evidence="5">
    <location>
        <begin position="138"/>
        <end position="203"/>
    </location>
</feature>
<keyword evidence="8" id="KW-1185">Reference proteome</keyword>
<dbReference type="Gene3D" id="1.10.10.10">
    <property type="entry name" value="Winged helix-like DNA-binding domain superfamily/Winged helix DNA-binding domain"/>
    <property type="match status" value="1"/>
</dbReference>
<dbReference type="EMBL" id="JACHXU010000009">
    <property type="protein sequence ID" value="MBB3207063.1"/>
    <property type="molecule type" value="Genomic_DNA"/>
</dbReference>
<dbReference type="PRINTS" id="PR00038">
    <property type="entry name" value="HTHLUXR"/>
</dbReference>
<dbReference type="GO" id="GO:0003677">
    <property type="term" value="F:DNA binding"/>
    <property type="evidence" value="ECO:0007669"/>
    <property type="project" value="UniProtKB-KW"/>
</dbReference>
<feature type="modified residue" description="4-aspartylphosphate" evidence="4">
    <location>
        <position position="57"/>
    </location>
</feature>
<dbReference type="AlphaFoldDB" id="A0A7W5DYY6"/>
<dbReference type="SUPFAM" id="SSF46894">
    <property type="entry name" value="C-terminal effector domain of the bipartite response regulators"/>
    <property type="match status" value="1"/>
</dbReference>
<dbReference type="InterPro" id="IPR011006">
    <property type="entry name" value="CheY-like_superfamily"/>
</dbReference>
<dbReference type="PANTHER" id="PTHR44688">
    <property type="entry name" value="DNA-BINDING TRANSCRIPTIONAL ACTIVATOR DEVR_DOSR"/>
    <property type="match status" value="1"/>
</dbReference>
<dbReference type="GO" id="GO:0006355">
    <property type="term" value="P:regulation of DNA-templated transcription"/>
    <property type="evidence" value="ECO:0007669"/>
    <property type="project" value="InterPro"/>
</dbReference>
<accession>A0A7W5DYY6</accession>
<evidence type="ECO:0000259" key="6">
    <source>
        <dbReference type="PROSITE" id="PS50110"/>
    </source>
</evidence>
<dbReference type="InterPro" id="IPR016032">
    <property type="entry name" value="Sig_transdc_resp-reg_C-effctor"/>
</dbReference>
<organism evidence="7 8">
    <name type="scientific">Aporhodopirellula rubra</name>
    <dbReference type="NCBI Taxonomy" id="980271"/>
    <lineage>
        <taxon>Bacteria</taxon>
        <taxon>Pseudomonadati</taxon>
        <taxon>Planctomycetota</taxon>
        <taxon>Planctomycetia</taxon>
        <taxon>Pirellulales</taxon>
        <taxon>Pirellulaceae</taxon>
        <taxon>Aporhodopirellula</taxon>
    </lineage>
</organism>
<reference evidence="7 8" key="1">
    <citation type="submission" date="2020-08" db="EMBL/GenBank/DDBJ databases">
        <title>Genomic Encyclopedia of Type Strains, Phase III (KMG-III): the genomes of soil and plant-associated and newly described type strains.</title>
        <authorList>
            <person name="Whitman W."/>
        </authorList>
    </citation>
    <scope>NUCLEOTIDE SEQUENCE [LARGE SCALE GENOMIC DNA]</scope>
    <source>
        <strain evidence="7 8">CECT 8075</strain>
    </source>
</reference>
<evidence type="ECO:0000259" key="5">
    <source>
        <dbReference type="PROSITE" id="PS50043"/>
    </source>
</evidence>
<comment type="caution">
    <text evidence="7">The sequence shown here is derived from an EMBL/GenBank/DDBJ whole genome shotgun (WGS) entry which is preliminary data.</text>
</comment>
<evidence type="ECO:0000256" key="1">
    <source>
        <dbReference type="ARBA" id="ARBA00023015"/>
    </source>
</evidence>
<dbReference type="InterPro" id="IPR000792">
    <property type="entry name" value="Tscrpt_reg_LuxR_C"/>
</dbReference>
<dbReference type="PROSITE" id="PS50110">
    <property type="entry name" value="RESPONSE_REGULATORY"/>
    <property type="match status" value="1"/>
</dbReference>
<keyword evidence="1" id="KW-0805">Transcription regulation</keyword>